<dbReference type="EMBL" id="PYGK01000001">
    <property type="protein sequence ID" value="PSL35637.1"/>
    <property type="molecule type" value="Genomic_DNA"/>
</dbReference>
<dbReference type="Proteomes" id="UP000240978">
    <property type="component" value="Unassembled WGS sequence"/>
</dbReference>
<dbReference type="AlphaFoldDB" id="A0A2P8GNU2"/>
<dbReference type="Gene3D" id="2.40.128.270">
    <property type="match status" value="1"/>
</dbReference>
<evidence type="ECO:0000259" key="1">
    <source>
        <dbReference type="Pfam" id="PF03724"/>
    </source>
</evidence>
<gene>
    <name evidence="2" type="ORF">CLV42_101399</name>
</gene>
<protein>
    <submittedName>
        <fullName evidence="2">Heat shock protein HslJ</fullName>
    </submittedName>
</protein>
<dbReference type="OrthoDB" id="880459at2"/>
<dbReference type="InterPro" id="IPR038670">
    <property type="entry name" value="HslJ-like_sf"/>
</dbReference>
<sequence>MVRLTTMLLVLLANTCSQQKVAKQQIGSIQDKRWSLVNMNGTVQEKSPIWLEFDTAAHRFNGNGGCNKVAGEYQLDGNEITFGKVISTRMACVDAQANERESAFLRMLSDRTYTMKFEERQLQLRDSGRIAMLFDGFKKTAITK</sequence>
<keyword evidence="3" id="KW-1185">Reference proteome</keyword>
<name>A0A2P8GNU2_9BACT</name>
<dbReference type="InterPro" id="IPR053147">
    <property type="entry name" value="Hsp_HslJ-like"/>
</dbReference>
<comment type="caution">
    <text evidence="2">The sequence shown here is derived from an EMBL/GenBank/DDBJ whole genome shotgun (WGS) entry which is preliminary data.</text>
</comment>
<reference evidence="2 3" key="1">
    <citation type="submission" date="2018-03" db="EMBL/GenBank/DDBJ databases">
        <title>Genomic Encyclopedia of Archaeal and Bacterial Type Strains, Phase II (KMG-II): from individual species to whole genera.</title>
        <authorList>
            <person name="Goeker M."/>
        </authorList>
    </citation>
    <scope>NUCLEOTIDE SEQUENCE [LARGE SCALE GENOMIC DNA]</scope>
    <source>
        <strain evidence="2 3">DSM 18107</strain>
    </source>
</reference>
<evidence type="ECO:0000313" key="2">
    <source>
        <dbReference type="EMBL" id="PSL35637.1"/>
    </source>
</evidence>
<dbReference type="PANTHER" id="PTHR35535">
    <property type="entry name" value="HEAT SHOCK PROTEIN HSLJ"/>
    <property type="match status" value="1"/>
</dbReference>
<proteinExistence type="predicted"/>
<organism evidence="2 3">
    <name type="scientific">Chitinophaga ginsengisoli</name>
    <dbReference type="NCBI Taxonomy" id="363837"/>
    <lineage>
        <taxon>Bacteria</taxon>
        <taxon>Pseudomonadati</taxon>
        <taxon>Bacteroidota</taxon>
        <taxon>Chitinophagia</taxon>
        <taxon>Chitinophagales</taxon>
        <taxon>Chitinophagaceae</taxon>
        <taxon>Chitinophaga</taxon>
    </lineage>
</organism>
<feature type="domain" description="DUF306" evidence="1">
    <location>
        <begin position="29"/>
        <end position="128"/>
    </location>
</feature>
<accession>A0A2P8GNU2</accession>
<keyword evidence="2" id="KW-0346">Stress response</keyword>
<evidence type="ECO:0000313" key="3">
    <source>
        <dbReference type="Proteomes" id="UP000240978"/>
    </source>
</evidence>
<dbReference type="PANTHER" id="PTHR35535:SF2">
    <property type="entry name" value="DUF306 DOMAIN-CONTAINING PROTEIN"/>
    <property type="match status" value="1"/>
</dbReference>
<dbReference type="RefSeq" id="WP_106600212.1">
    <property type="nucleotide sequence ID" value="NZ_PYGK01000001.1"/>
</dbReference>
<dbReference type="InterPro" id="IPR005184">
    <property type="entry name" value="DUF306_Meta_HslJ"/>
</dbReference>
<dbReference type="Pfam" id="PF03724">
    <property type="entry name" value="META"/>
    <property type="match status" value="1"/>
</dbReference>